<proteinExistence type="predicted"/>
<accession>A0A318U3X5</accession>
<dbReference type="InterPro" id="IPR012106">
    <property type="entry name" value="Phage_Mu_Gp1"/>
</dbReference>
<evidence type="ECO:0000313" key="1">
    <source>
        <dbReference type="EMBL" id="PYF13272.1"/>
    </source>
</evidence>
<sequence length="239" mass="25179">MEWTATAGEMIAKREYRYLSPAFTFDQNAKEVLRLKGAGLVHNPNLHLTALASEESDMATPEAFAAPQPKTTDTGGGTIDPAILAKLAASLGLPEDSDAEAVLAALIAQMQKKPAADAVASQIPDPSRFVPIEVVRDLLEDRKAQIATMRETEADAKIGAAIKEGHITPAMRPWATALCRQDPALFDDFPAKSPAPFAHLSRPVTLGNAFGTASEKAAHSAEAAAICAQIGLSPDALNS</sequence>
<comment type="caution">
    <text evidence="1">The sequence shown here is derived from an EMBL/GenBank/DDBJ whole genome shotgun (WGS) entry which is preliminary data.</text>
</comment>
<reference evidence="1 2" key="1">
    <citation type="submission" date="2018-06" db="EMBL/GenBank/DDBJ databases">
        <title>Genomic Encyclopedia of Type Strains, Phase III (KMG-III): the genomes of soil and plant-associated and newly described type strains.</title>
        <authorList>
            <person name="Whitman W."/>
        </authorList>
    </citation>
    <scope>NUCLEOTIDE SEQUENCE [LARGE SCALE GENOMIC DNA]</scope>
    <source>
        <strain evidence="1 2">JA737</strain>
    </source>
</reference>
<dbReference type="Proteomes" id="UP000247727">
    <property type="component" value="Unassembled WGS sequence"/>
</dbReference>
<keyword evidence="2" id="KW-1185">Reference proteome</keyword>
<dbReference type="RefSeq" id="WP_110804249.1">
    <property type="nucleotide sequence ID" value="NZ_QJTK01000001.1"/>
</dbReference>
<dbReference type="Pfam" id="PF10123">
    <property type="entry name" value="Mu-like_Pro"/>
    <property type="match status" value="1"/>
</dbReference>
<dbReference type="AlphaFoldDB" id="A0A318U3X5"/>
<gene>
    <name evidence="1" type="ORF">C8J30_101661</name>
</gene>
<organism evidence="1 2">
    <name type="scientific">Rhodobacter viridis</name>
    <dbReference type="NCBI Taxonomy" id="1054202"/>
    <lineage>
        <taxon>Bacteria</taxon>
        <taxon>Pseudomonadati</taxon>
        <taxon>Pseudomonadota</taxon>
        <taxon>Alphaproteobacteria</taxon>
        <taxon>Rhodobacterales</taxon>
        <taxon>Rhodobacter group</taxon>
        <taxon>Rhodobacter</taxon>
    </lineage>
</organism>
<protein>
    <submittedName>
        <fullName evidence="1">Mu-like prophage I protein</fullName>
    </submittedName>
</protein>
<name>A0A318U3X5_9RHOB</name>
<dbReference type="EMBL" id="QJTK01000001">
    <property type="protein sequence ID" value="PYF13272.1"/>
    <property type="molecule type" value="Genomic_DNA"/>
</dbReference>
<evidence type="ECO:0000313" key="2">
    <source>
        <dbReference type="Proteomes" id="UP000247727"/>
    </source>
</evidence>